<evidence type="ECO:0000313" key="3">
    <source>
        <dbReference type="Proteomes" id="UP000250918"/>
    </source>
</evidence>
<dbReference type="Pfam" id="PF14341">
    <property type="entry name" value="PilX_N"/>
    <property type="match status" value="1"/>
</dbReference>
<protein>
    <recommendedName>
        <fullName evidence="1">Type 4 fimbrial biogenesis protein PilX N-terminal domain-containing protein</fullName>
    </recommendedName>
</protein>
<dbReference type="AlphaFoldDB" id="A0A855WYQ7"/>
<name>A0A855WYQ7_9BACT</name>
<comment type="caution">
    <text evidence="2">The sequence shown here is derived from an EMBL/GenBank/DDBJ whole genome shotgun (WGS) entry which is preliminary data.</text>
</comment>
<gene>
    <name evidence="2" type="ORF">C3F09_11325</name>
</gene>
<dbReference type="InterPro" id="IPR025746">
    <property type="entry name" value="PilX_N_dom"/>
</dbReference>
<sequence>MLKTYVKNERGMAALVALLLVGMLTLIGLAAISTSDDEVQVAGNKWQETKAFYAAESGLDKAVSDLMAHYDTANSVPGTMPSGTDDVNDCSVVYNTVDEGAATAQVIAAGAQAGLHALVKKYAVTSTASNTDENANVTLRETFESAVCPLFQFAVFYGNDLEIAPGPAMTLLGRVHSNGNLWIQAGNTLKMDSYVTSSGDIIHGRKGPGSIDNGDVQIKDGTGVYKSMKLGSGWLEHSYSDWYDSSVARWNGRVQDSDHGQGELNVPITGGGDPHKLIERATSNPDSYENKATLKFINGTAFQLQSGSWVDVTAAMTAAGVITYTNNKFTDQREGKVADVTDIDVDKLYKAGYAPSNGVIYFSDKRAGEDFPALRLKNGAELGAPLTLASENPVYTQGNFNSTKKKAAAILADAYTCLSGSWDDAKSALTKTDRTASATTVNVCYATGNVNTTSTIYNGGFENLLRFLEDWTNKTNTWTGSAVCLWNSTQATGTWNGTYYNPPNRTWSYDSMLDNPNNIPPESPVIRVFHRTGWSQEHVGL</sequence>
<evidence type="ECO:0000313" key="2">
    <source>
        <dbReference type="EMBL" id="PWB68600.1"/>
    </source>
</evidence>
<organism evidence="2 3">
    <name type="scientific">candidate division GN15 bacterium</name>
    <dbReference type="NCBI Taxonomy" id="2072418"/>
    <lineage>
        <taxon>Bacteria</taxon>
        <taxon>candidate division GN15</taxon>
    </lineage>
</organism>
<reference evidence="2 3" key="1">
    <citation type="journal article" date="2018" name="ISME J.">
        <title>A methanotrophic archaeon couples anaerobic oxidation of methane to Fe(III) reduction.</title>
        <authorList>
            <person name="Cai C."/>
            <person name="Leu A.O."/>
            <person name="Xie G.J."/>
            <person name="Guo J."/>
            <person name="Feng Y."/>
            <person name="Zhao J.X."/>
            <person name="Tyson G.W."/>
            <person name="Yuan Z."/>
            <person name="Hu S."/>
        </authorList>
    </citation>
    <scope>NUCLEOTIDE SEQUENCE [LARGE SCALE GENOMIC DNA]</scope>
    <source>
        <strain evidence="2">FeB_12</strain>
    </source>
</reference>
<dbReference type="EMBL" id="PQAP01000195">
    <property type="protein sequence ID" value="PWB68600.1"/>
    <property type="molecule type" value="Genomic_DNA"/>
</dbReference>
<dbReference type="Proteomes" id="UP000250918">
    <property type="component" value="Unassembled WGS sequence"/>
</dbReference>
<evidence type="ECO:0000259" key="1">
    <source>
        <dbReference type="Pfam" id="PF14341"/>
    </source>
</evidence>
<proteinExistence type="predicted"/>
<feature type="domain" description="Type 4 fimbrial biogenesis protein PilX N-terminal" evidence="1">
    <location>
        <begin position="10"/>
        <end position="59"/>
    </location>
</feature>
<accession>A0A855WYQ7</accession>